<sequence length="215" mass="24759">MATVYIYVVRYDFGFAPNPFDGVCTLACCMPVIRRKAKIGDWIIGMGGSELKATGRCIYGMKVTRDLDFDQYWNAAEFFGKRPVRHGTRRTMVGDNVYRRDPQTKKWLQENCVHSQPSGEQDMPNTNHDTQTDRVLISDEFYYFGSNASLVPSKLLRKIGYKNGRGHRVFSQGDCEALLTWIKAEAKESNRVLADPFQFRMSDKRFSKTRNRLIS</sequence>
<dbReference type="RefSeq" id="WP_024577363.1">
    <property type="nucleotide sequence ID" value="NZ_JACHIJ010000005.1"/>
</dbReference>
<organism evidence="2 3">
    <name type="scientific">Afipia massiliensis</name>
    <dbReference type="NCBI Taxonomy" id="211460"/>
    <lineage>
        <taxon>Bacteria</taxon>
        <taxon>Pseudomonadati</taxon>
        <taxon>Pseudomonadota</taxon>
        <taxon>Alphaproteobacteria</taxon>
        <taxon>Hyphomicrobiales</taxon>
        <taxon>Nitrobacteraceae</taxon>
        <taxon>Afipia</taxon>
    </lineage>
</organism>
<gene>
    <name evidence="2" type="ORF">HNQ36_003610</name>
</gene>
<evidence type="ECO:0000259" key="1">
    <source>
        <dbReference type="Pfam" id="PF18753"/>
    </source>
</evidence>
<dbReference type="AlphaFoldDB" id="A0A840N3C9"/>
<name>A0A840N3C9_9BRAD</name>
<feature type="domain" description="Nucleotide modification associated" evidence="1">
    <location>
        <begin position="1"/>
        <end position="202"/>
    </location>
</feature>
<comment type="caution">
    <text evidence="2">The sequence shown here is derived from an EMBL/GenBank/DDBJ whole genome shotgun (WGS) entry which is preliminary data.</text>
</comment>
<dbReference type="InterPro" id="IPR041180">
    <property type="entry name" value="Nmad2"/>
</dbReference>
<dbReference type="EMBL" id="JACHIJ010000005">
    <property type="protein sequence ID" value="MBB5053610.1"/>
    <property type="molecule type" value="Genomic_DNA"/>
</dbReference>
<evidence type="ECO:0000313" key="2">
    <source>
        <dbReference type="EMBL" id="MBB5053610.1"/>
    </source>
</evidence>
<protein>
    <recommendedName>
        <fullName evidence="1">Nucleotide modification associated domain-containing protein</fullName>
    </recommendedName>
</protein>
<dbReference type="Pfam" id="PF18753">
    <property type="entry name" value="Nmad2"/>
    <property type="match status" value="1"/>
</dbReference>
<proteinExistence type="predicted"/>
<evidence type="ECO:0000313" key="3">
    <source>
        <dbReference type="Proteomes" id="UP000521227"/>
    </source>
</evidence>
<accession>A0A840N3C9</accession>
<reference evidence="2 3" key="1">
    <citation type="submission" date="2020-08" db="EMBL/GenBank/DDBJ databases">
        <title>Genomic Encyclopedia of Type Strains, Phase IV (KMG-IV): sequencing the most valuable type-strain genomes for metagenomic binning, comparative biology and taxonomic classification.</title>
        <authorList>
            <person name="Goeker M."/>
        </authorList>
    </citation>
    <scope>NUCLEOTIDE SEQUENCE [LARGE SCALE GENOMIC DNA]</scope>
    <source>
        <strain evidence="2 3">DSM 17498</strain>
    </source>
</reference>
<dbReference type="Proteomes" id="UP000521227">
    <property type="component" value="Unassembled WGS sequence"/>
</dbReference>